<dbReference type="Gene3D" id="3.90.180.10">
    <property type="entry name" value="Medium-chain alcohol dehydrogenases, catalytic domain"/>
    <property type="match status" value="1"/>
</dbReference>
<dbReference type="InterPro" id="IPR013154">
    <property type="entry name" value="ADH-like_N"/>
</dbReference>
<sequence>MQTIKAAVCHSHGDPLVIEDIQLAAPRMGEVEVTLEAVAICHSDISFAEGAWGGHLPAVFGHEAAGIITGLGDGVSGFAEGDSVVVTLIRSCGTCPCCAGGKPTLCETPYDALNDGPLKTAEGAPLMQAMACGAFAEKVVVDQRQIVKIPKSLSKEAAALISCGVITGVGAAVNAAGLRAGQDVVVIGAGGVGLNAIQGARIAGARRIVAVDMTEEKLEIAKEFGATDGVLGSLKAPWKAVFKALGGKGADVVLVTVGAIPAYEQSLRYLGSGGKVVVIGMPHSGQEATYEPVIMAAVGHGIIGSKMGDVVIQRDIPWMVDLYEQGRLKLDELISGRWSLEQINEAIADTKTGSAKRNVILFNKTN</sequence>
<dbReference type="InterPro" id="IPR013149">
    <property type="entry name" value="ADH-like_C"/>
</dbReference>
<evidence type="ECO:0000256" key="1">
    <source>
        <dbReference type="ARBA" id="ARBA00022723"/>
    </source>
</evidence>
<accession>A0ABQ0ALZ9</accession>
<dbReference type="Proteomes" id="UP001441944">
    <property type="component" value="Unassembled WGS sequence"/>
</dbReference>
<keyword evidence="8" id="KW-1185">Reference proteome</keyword>
<evidence type="ECO:0000259" key="6">
    <source>
        <dbReference type="SMART" id="SM00829"/>
    </source>
</evidence>
<dbReference type="PANTHER" id="PTHR43880">
    <property type="entry name" value="ALCOHOL DEHYDROGENASE"/>
    <property type="match status" value="1"/>
</dbReference>
<protein>
    <submittedName>
        <fullName evidence="7">Zn-dependent alcohol dehydrogenase</fullName>
    </submittedName>
</protein>
<keyword evidence="3" id="KW-0560">Oxidoreductase</keyword>
<dbReference type="SUPFAM" id="SSF50129">
    <property type="entry name" value="GroES-like"/>
    <property type="match status" value="2"/>
</dbReference>
<evidence type="ECO:0000256" key="3">
    <source>
        <dbReference type="ARBA" id="ARBA00023002"/>
    </source>
</evidence>
<proteinExistence type="inferred from homology"/>
<comment type="similarity">
    <text evidence="5">Belongs to the zinc-containing alcohol dehydrogenase family.</text>
</comment>
<dbReference type="Pfam" id="PF08240">
    <property type="entry name" value="ADH_N"/>
    <property type="match status" value="1"/>
</dbReference>
<dbReference type="Pfam" id="PF00107">
    <property type="entry name" value="ADH_zinc_N"/>
    <property type="match status" value="1"/>
</dbReference>
<dbReference type="InterPro" id="IPR011032">
    <property type="entry name" value="GroES-like_sf"/>
</dbReference>
<dbReference type="RefSeq" id="WP_348150831.1">
    <property type="nucleotide sequence ID" value="NZ_BAABWU010000008.1"/>
</dbReference>
<evidence type="ECO:0000256" key="2">
    <source>
        <dbReference type="ARBA" id="ARBA00022833"/>
    </source>
</evidence>
<keyword evidence="2 5" id="KW-0862">Zinc</keyword>
<dbReference type="InterPro" id="IPR020843">
    <property type="entry name" value="ER"/>
</dbReference>
<name>A0ABQ0ALZ9_9RHOB</name>
<evidence type="ECO:0000313" key="8">
    <source>
        <dbReference type="Proteomes" id="UP001441944"/>
    </source>
</evidence>
<dbReference type="PROSITE" id="PS00059">
    <property type="entry name" value="ADH_ZINC"/>
    <property type="match status" value="1"/>
</dbReference>
<evidence type="ECO:0000256" key="5">
    <source>
        <dbReference type="RuleBase" id="RU361277"/>
    </source>
</evidence>
<reference evidence="7 8" key="1">
    <citation type="submission" date="2024-04" db="EMBL/GenBank/DDBJ databases">
        <title>Draft genome sequence of Pseudophaeobacter arcticus NBRC 116598.</title>
        <authorList>
            <person name="Miyakawa T."/>
            <person name="Kusuya Y."/>
            <person name="Miura T."/>
        </authorList>
    </citation>
    <scope>NUCLEOTIDE SEQUENCE [LARGE SCALE GENOMIC DNA]</scope>
    <source>
        <strain evidence="7 8">SU-CL00105</strain>
    </source>
</reference>
<comment type="cofactor">
    <cofactor evidence="5">
        <name>Zn(2+)</name>
        <dbReference type="ChEBI" id="CHEBI:29105"/>
    </cofactor>
</comment>
<feature type="domain" description="Enoyl reductase (ER)" evidence="6">
    <location>
        <begin position="13"/>
        <end position="360"/>
    </location>
</feature>
<keyword evidence="1 5" id="KW-0479">Metal-binding</keyword>
<dbReference type="EMBL" id="BAABWU010000008">
    <property type="protein sequence ID" value="GAA6196897.1"/>
    <property type="molecule type" value="Genomic_DNA"/>
</dbReference>
<dbReference type="SUPFAM" id="SSF51735">
    <property type="entry name" value="NAD(P)-binding Rossmann-fold domains"/>
    <property type="match status" value="1"/>
</dbReference>
<organism evidence="7 8">
    <name type="scientific">Pseudophaeobacter arcticus</name>
    <dbReference type="NCBI Taxonomy" id="385492"/>
    <lineage>
        <taxon>Bacteria</taxon>
        <taxon>Pseudomonadati</taxon>
        <taxon>Pseudomonadota</taxon>
        <taxon>Alphaproteobacteria</taxon>
        <taxon>Rhodobacterales</taxon>
        <taxon>Paracoccaceae</taxon>
        <taxon>Pseudophaeobacter</taxon>
    </lineage>
</organism>
<dbReference type="SMART" id="SM00829">
    <property type="entry name" value="PKS_ER"/>
    <property type="match status" value="1"/>
</dbReference>
<evidence type="ECO:0000313" key="7">
    <source>
        <dbReference type="EMBL" id="GAA6196897.1"/>
    </source>
</evidence>
<dbReference type="InterPro" id="IPR002328">
    <property type="entry name" value="ADH_Zn_CS"/>
</dbReference>
<dbReference type="CDD" id="cd08279">
    <property type="entry name" value="Zn_ADH_class_III"/>
    <property type="match status" value="1"/>
</dbReference>
<dbReference type="InterPro" id="IPR036291">
    <property type="entry name" value="NAD(P)-bd_dom_sf"/>
</dbReference>
<keyword evidence="4" id="KW-0520">NAD</keyword>
<evidence type="ECO:0000256" key="4">
    <source>
        <dbReference type="ARBA" id="ARBA00023027"/>
    </source>
</evidence>
<gene>
    <name evidence="7" type="ORF">NBRC116598_23410</name>
</gene>
<comment type="caution">
    <text evidence="7">The sequence shown here is derived from an EMBL/GenBank/DDBJ whole genome shotgun (WGS) entry which is preliminary data.</text>
</comment>
<dbReference type="Gene3D" id="3.40.50.720">
    <property type="entry name" value="NAD(P)-binding Rossmann-like Domain"/>
    <property type="match status" value="1"/>
</dbReference>
<dbReference type="PANTHER" id="PTHR43880:SF12">
    <property type="entry name" value="ALCOHOL DEHYDROGENASE CLASS-3"/>
    <property type="match status" value="1"/>
</dbReference>